<evidence type="ECO:0000256" key="1">
    <source>
        <dbReference type="SAM" id="Phobius"/>
    </source>
</evidence>
<accession>A0ABQ3PEC5</accession>
<reference evidence="2" key="1">
    <citation type="submission" date="2024-05" db="EMBL/GenBank/DDBJ databases">
        <title>Whole genome shotgun sequence of Streptomyces hydrogenans NBRC 13475.</title>
        <authorList>
            <person name="Komaki H."/>
            <person name="Tamura T."/>
        </authorList>
    </citation>
    <scope>NUCLEOTIDE SEQUENCE</scope>
    <source>
        <strain evidence="2">NBRC 13475</strain>
    </source>
</reference>
<evidence type="ECO:0000313" key="2">
    <source>
        <dbReference type="EMBL" id="GHI23373.1"/>
    </source>
</evidence>
<proteinExistence type="predicted"/>
<dbReference type="Pfam" id="PF19711">
    <property type="entry name" value="DUF6207"/>
    <property type="match status" value="1"/>
</dbReference>
<organism evidence="2 3">
    <name type="scientific">Streptomyces hydrogenans</name>
    <dbReference type="NCBI Taxonomy" id="1873719"/>
    <lineage>
        <taxon>Bacteria</taxon>
        <taxon>Bacillati</taxon>
        <taxon>Actinomycetota</taxon>
        <taxon>Actinomycetes</taxon>
        <taxon>Kitasatosporales</taxon>
        <taxon>Streptomycetaceae</taxon>
        <taxon>Streptomyces</taxon>
    </lineage>
</organism>
<gene>
    <name evidence="2" type="ORF">Shyd_47440</name>
</gene>
<sequence>MNRLLRYSVPTGMESIDPIHLSEPGLVVLDITGADEATVQAAVAEVARLWAASGSPKVRRIPGEPGVTARMYADLRRPGSPGNSLGMPVGEFLGILSTGLVIAAATWIVRRVGARRGLQAEPPVTGRPPSPRTRTD</sequence>
<protein>
    <submittedName>
        <fullName evidence="2">Uncharacterized protein</fullName>
    </submittedName>
</protein>
<comment type="caution">
    <text evidence="2">The sequence shown here is derived from an EMBL/GenBank/DDBJ whole genome shotgun (WGS) entry which is preliminary data.</text>
</comment>
<feature type="transmembrane region" description="Helical" evidence="1">
    <location>
        <begin position="92"/>
        <end position="109"/>
    </location>
</feature>
<evidence type="ECO:0000313" key="3">
    <source>
        <dbReference type="Proteomes" id="UP001052739"/>
    </source>
</evidence>
<keyword evidence="1" id="KW-0812">Transmembrane</keyword>
<name>A0ABQ3PEC5_9ACTN</name>
<dbReference type="InterPro" id="IPR045775">
    <property type="entry name" value="DUF6207"/>
</dbReference>
<dbReference type="Proteomes" id="UP001052739">
    <property type="component" value="Unassembled WGS sequence"/>
</dbReference>
<keyword evidence="1" id="KW-0472">Membrane</keyword>
<keyword evidence="1" id="KW-1133">Transmembrane helix</keyword>
<dbReference type="EMBL" id="BNDW01000036">
    <property type="protein sequence ID" value="GHI23373.1"/>
    <property type="molecule type" value="Genomic_DNA"/>
</dbReference>
<keyword evidence="3" id="KW-1185">Reference proteome</keyword>